<evidence type="ECO:0000256" key="10">
    <source>
        <dbReference type="ARBA" id="ARBA00022833"/>
    </source>
</evidence>
<dbReference type="InterPro" id="IPR058783">
    <property type="entry name" value="IREH1/IRE-like_N"/>
</dbReference>
<comment type="catalytic activity">
    <reaction evidence="13">
        <text>L-seryl-[protein] + ATP = O-phospho-L-seryl-[protein] + ADP + H(+)</text>
        <dbReference type="Rhea" id="RHEA:17989"/>
        <dbReference type="Rhea" id="RHEA-COMP:9863"/>
        <dbReference type="Rhea" id="RHEA-COMP:11604"/>
        <dbReference type="ChEBI" id="CHEBI:15378"/>
        <dbReference type="ChEBI" id="CHEBI:29999"/>
        <dbReference type="ChEBI" id="CHEBI:30616"/>
        <dbReference type="ChEBI" id="CHEBI:83421"/>
        <dbReference type="ChEBI" id="CHEBI:456216"/>
        <dbReference type="EC" id="2.7.11.1"/>
    </reaction>
</comment>
<dbReference type="PANTHER" id="PTHR24356:SF354">
    <property type="entry name" value="SERINE_THREONINE PROTEIN KINASE IRE4-RELATED"/>
    <property type="match status" value="1"/>
</dbReference>
<evidence type="ECO:0000313" key="16">
    <source>
        <dbReference type="EMBL" id="GER37585.1"/>
    </source>
</evidence>
<accession>A0A5A7PXK4</accession>
<dbReference type="GO" id="GO:0005524">
    <property type="term" value="F:ATP binding"/>
    <property type="evidence" value="ECO:0007669"/>
    <property type="project" value="UniProtKB-KW"/>
</dbReference>
<dbReference type="CDD" id="cd05579">
    <property type="entry name" value="STKc_MAST_like"/>
    <property type="match status" value="1"/>
</dbReference>
<feature type="domain" description="Protein kinase" evidence="15">
    <location>
        <begin position="695"/>
        <end position="975"/>
    </location>
</feature>
<dbReference type="FunFam" id="1.10.510.10:FF:000024">
    <property type="entry name" value="Probable serine/threonine-protein kinase cot-1"/>
    <property type="match status" value="1"/>
</dbReference>
<evidence type="ECO:0000256" key="4">
    <source>
        <dbReference type="ARBA" id="ARBA00022553"/>
    </source>
</evidence>
<gene>
    <name evidence="16" type="ORF">STAS_14002</name>
</gene>
<dbReference type="PROSITE" id="PS50011">
    <property type="entry name" value="PROTEIN_KINASE_DOM"/>
    <property type="match status" value="1"/>
</dbReference>
<keyword evidence="9 16" id="KW-0418">Kinase</keyword>
<dbReference type="EC" id="2.7.11.1" evidence="2"/>
<evidence type="ECO:0000313" key="17">
    <source>
        <dbReference type="Proteomes" id="UP000325081"/>
    </source>
</evidence>
<evidence type="ECO:0000259" key="15">
    <source>
        <dbReference type="PROSITE" id="PS50011"/>
    </source>
</evidence>
<dbReference type="GO" id="GO:0008270">
    <property type="term" value="F:zinc ion binding"/>
    <property type="evidence" value="ECO:0007669"/>
    <property type="project" value="UniProtKB-KW"/>
</dbReference>
<dbReference type="Gene3D" id="1.10.510.10">
    <property type="entry name" value="Transferase(Phosphotransferase) domain 1"/>
    <property type="match status" value="1"/>
</dbReference>
<evidence type="ECO:0000256" key="3">
    <source>
        <dbReference type="ARBA" id="ARBA00022527"/>
    </source>
</evidence>
<evidence type="ECO:0000256" key="2">
    <source>
        <dbReference type="ARBA" id="ARBA00012513"/>
    </source>
</evidence>
<evidence type="ECO:0000256" key="5">
    <source>
        <dbReference type="ARBA" id="ARBA00022679"/>
    </source>
</evidence>
<evidence type="ECO:0000256" key="12">
    <source>
        <dbReference type="ARBA" id="ARBA00047899"/>
    </source>
</evidence>
<dbReference type="EMBL" id="BKCP01005405">
    <property type="protein sequence ID" value="GER37585.1"/>
    <property type="molecule type" value="Genomic_DNA"/>
</dbReference>
<dbReference type="GO" id="GO:0035556">
    <property type="term" value="P:intracellular signal transduction"/>
    <property type="evidence" value="ECO:0007669"/>
    <property type="project" value="TreeGrafter"/>
</dbReference>
<keyword evidence="8" id="KW-0863">Zinc-finger</keyword>
<proteinExistence type="inferred from homology"/>
<dbReference type="Pfam" id="PF26031">
    <property type="entry name" value="IREH1"/>
    <property type="match status" value="1"/>
</dbReference>
<comment type="catalytic activity">
    <reaction evidence="12">
        <text>L-threonyl-[protein] + ATP = O-phospho-L-threonyl-[protein] + ADP + H(+)</text>
        <dbReference type="Rhea" id="RHEA:46608"/>
        <dbReference type="Rhea" id="RHEA-COMP:11060"/>
        <dbReference type="Rhea" id="RHEA-COMP:11605"/>
        <dbReference type="ChEBI" id="CHEBI:15378"/>
        <dbReference type="ChEBI" id="CHEBI:30013"/>
        <dbReference type="ChEBI" id="CHEBI:30616"/>
        <dbReference type="ChEBI" id="CHEBI:61977"/>
        <dbReference type="ChEBI" id="CHEBI:456216"/>
        <dbReference type="EC" id="2.7.11.1"/>
    </reaction>
</comment>
<dbReference type="PANTHER" id="PTHR24356">
    <property type="entry name" value="SERINE/THREONINE-PROTEIN KINASE"/>
    <property type="match status" value="1"/>
</dbReference>
<feature type="region of interest" description="Disordered" evidence="14">
    <location>
        <begin position="660"/>
        <end position="687"/>
    </location>
</feature>
<dbReference type="Proteomes" id="UP000325081">
    <property type="component" value="Unassembled WGS sequence"/>
</dbReference>
<dbReference type="InterPro" id="IPR008271">
    <property type="entry name" value="Ser/Thr_kinase_AS"/>
</dbReference>
<dbReference type="Pfam" id="PF00069">
    <property type="entry name" value="Pkinase"/>
    <property type="match status" value="1"/>
</dbReference>
<name>A0A5A7PXK4_STRAF</name>
<dbReference type="GO" id="GO:0004674">
    <property type="term" value="F:protein serine/threonine kinase activity"/>
    <property type="evidence" value="ECO:0007669"/>
    <property type="project" value="UniProtKB-KW"/>
</dbReference>
<keyword evidence="10" id="KW-0862">Zinc</keyword>
<feature type="region of interest" description="Disordered" evidence="14">
    <location>
        <begin position="337"/>
        <end position="358"/>
    </location>
</feature>
<feature type="region of interest" description="Disordered" evidence="14">
    <location>
        <begin position="97"/>
        <end position="118"/>
    </location>
</feature>
<keyword evidence="11" id="KW-0067">ATP-binding</keyword>
<feature type="compositionally biased region" description="Polar residues" evidence="14">
    <location>
        <begin position="97"/>
        <end position="109"/>
    </location>
</feature>
<keyword evidence="6" id="KW-0479">Metal-binding</keyword>
<dbReference type="SMART" id="SM00220">
    <property type="entry name" value="S_TKc"/>
    <property type="match status" value="1"/>
</dbReference>
<protein>
    <recommendedName>
        <fullName evidence="2">non-specific serine/threonine protein kinase</fullName>
        <ecNumber evidence="2">2.7.11.1</ecNumber>
    </recommendedName>
</protein>
<dbReference type="InterPro" id="IPR050236">
    <property type="entry name" value="Ser_Thr_kinase_AGC"/>
</dbReference>
<dbReference type="InterPro" id="IPR011009">
    <property type="entry name" value="Kinase-like_dom_sf"/>
</dbReference>
<comment type="caution">
    <text evidence="16">The sequence shown here is derived from an EMBL/GenBank/DDBJ whole genome shotgun (WGS) entry which is preliminary data.</text>
</comment>
<dbReference type="GO" id="GO:0007010">
    <property type="term" value="P:cytoskeleton organization"/>
    <property type="evidence" value="ECO:0007669"/>
    <property type="project" value="UniProtKB-ARBA"/>
</dbReference>
<evidence type="ECO:0000256" key="11">
    <source>
        <dbReference type="ARBA" id="ARBA00022840"/>
    </source>
</evidence>
<feature type="compositionally biased region" description="Low complexity" evidence="14">
    <location>
        <begin position="671"/>
        <end position="683"/>
    </location>
</feature>
<dbReference type="InterPro" id="IPR000719">
    <property type="entry name" value="Prot_kinase_dom"/>
</dbReference>
<dbReference type="FunFam" id="3.30.200.20:FF:000147">
    <property type="entry name" value="probable serine/threonine protein kinase IREH1"/>
    <property type="match status" value="1"/>
</dbReference>
<keyword evidence="3" id="KW-0723">Serine/threonine-protein kinase</keyword>
<evidence type="ECO:0000256" key="14">
    <source>
        <dbReference type="SAM" id="MobiDB-lite"/>
    </source>
</evidence>
<evidence type="ECO:0000256" key="1">
    <source>
        <dbReference type="ARBA" id="ARBA00009903"/>
    </source>
</evidence>
<evidence type="ECO:0000256" key="6">
    <source>
        <dbReference type="ARBA" id="ARBA00022723"/>
    </source>
</evidence>
<dbReference type="SUPFAM" id="SSF56112">
    <property type="entry name" value="Protein kinase-like (PK-like)"/>
    <property type="match status" value="1"/>
</dbReference>
<keyword evidence="17" id="KW-1185">Reference proteome</keyword>
<evidence type="ECO:0000256" key="8">
    <source>
        <dbReference type="ARBA" id="ARBA00022771"/>
    </source>
</evidence>
<dbReference type="AlphaFoldDB" id="A0A5A7PXK4"/>
<keyword evidence="7" id="KW-0547">Nucleotide-binding</keyword>
<organism evidence="16 17">
    <name type="scientific">Striga asiatica</name>
    <name type="common">Asiatic witchweed</name>
    <name type="synonym">Buchnera asiatica</name>
    <dbReference type="NCBI Taxonomy" id="4170"/>
    <lineage>
        <taxon>Eukaryota</taxon>
        <taxon>Viridiplantae</taxon>
        <taxon>Streptophyta</taxon>
        <taxon>Embryophyta</taxon>
        <taxon>Tracheophyta</taxon>
        <taxon>Spermatophyta</taxon>
        <taxon>Magnoliopsida</taxon>
        <taxon>eudicotyledons</taxon>
        <taxon>Gunneridae</taxon>
        <taxon>Pentapetalae</taxon>
        <taxon>asterids</taxon>
        <taxon>lamiids</taxon>
        <taxon>Lamiales</taxon>
        <taxon>Orobanchaceae</taxon>
        <taxon>Buchnereae</taxon>
        <taxon>Striga</taxon>
    </lineage>
</organism>
<dbReference type="OrthoDB" id="162894at2759"/>
<evidence type="ECO:0000256" key="7">
    <source>
        <dbReference type="ARBA" id="ARBA00022741"/>
    </source>
</evidence>
<evidence type="ECO:0000256" key="9">
    <source>
        <dbReference type="ARBA" id="ARBA00022777"/>
    </source>
</evidence>
<dbReference type="PROSITE" id="PS00108">
    <property type="entry name" value="PROTEIN_KINASE_ST"/>
    <property type="match status" value="1"/>
</dbReference>
<keyword evidence="4" id="KW-0597">Phosphoprotein</keyword>
<keyword evidence="5" id="KW-0808">Transferase</keyword>
<reference evidence="17" key="1">
    <citation type="journal article" date="2019" name="Curr. Biol.">
        <title>Genome Sequence of Striga asiatica Provides Insight into the Evolution of Plant Parasitism.</title>
        <authorList>
            <person name="Yoshida S."/>
            <person name="Kim S."/>
            <person name="Wafula E.K."/>
            <person name="Tanskanen J."/>
            <person name="Kim Y.M."/>
            <person name="Honaas L."/>
            <person name="Yang Z."/>
            <person name="Spallek T."/>
            <person name="Conn C.E."/>
            <person name="Ichihashi Y."/>
            <person name="Cheong K."/>
            <person name="Cui S."/>
            <person name="Der J.P."/>
            <person name="Gundlach H."/>
            <person name="Jiao Y."/>
            <person name="Hori C."/>
            <person name="Ishida J.K."/>
            <person name="Kasahara H."/>
            <person name="Kiba T."/>
            <person name="Kim M.S."/>
            <person name="Koo N."/>
            <person name="Laohavisit A."/>
            <person name="Lee Y.H."/>
            <person name="Lumba S."/>
            <person name="McCourt P."/>
            <person name="Mortimer J.C."/>
            <person name="Mutuku J.M."/>
            <person name="Nomura T."/>
            <person name="Sasaki-Sekimoto Y."/>
            <person name="Seto Y."/>
            <person name="Wang Y."/>
            <person name="Wakatake T."/>
            <person name="Sakakibara H."/>
            <person name="Demura T."/>
            <person name="Yamaguchi S."/>
            <person name="Yoneyama K."/>
            <person name="Manabe R.I."/>
            <person name="Nelson D.C."/>
            <person name="Schulman A.H."/>
            <person name="Timko M.P."/>
            <person name="dePamphilis C.W."/>
            <person name="Choi D."/>
            <person name="Shirasu K."/>
        </authorList>
    </citation>
    <scope>NUCLEOTIDE SEQUENCE [LARGE SCALE GENOMIC DNA]</scope>
    <source>
        <strain evidence="17">cv. UVA1</strain>
    </source>
</reference>
<feature type="region of interest" description="Disordered" evidence="14">
    <location>
        <begin position="374"/>
        <end position="393"/>
    </location>
</feature>
<sequence length="1150" mass="129229">MAEPSRNGGASASLLEIGIPTGLNRIKTRRVDANSGAEDFDHCNDSPSGEFSIAGAHVKQRLKAPTKGHVKLGRAKEGFRKGRKIARWFTSSPFEASDQDISNYPSTEPSALECNSRDKEDPREKFLKMWKNITGDPPKIEPAHKVSKYVKSFSHELGPKGGIQPAHPRAHSYNDLKELLGSLRSRFDAAKEVVDIELRSFSQEILDTLQKDDSLRSDECMMAEELLFLVQQCISMTSSDFRTKCETIVQDLTVERQKCEAGLLKILFTRMLFILTRCTRLLHFEKDSGRVNEQSLDKFRQCLKRIPSVDMNWVVDKGFADTDAGFVIEQVNTKEQFQGKDHSGVPFQENESRLKDPAEEQDIEITKNRMSIEQNRSQSAFSDVSDPEQSDRSDDMFLMESQNKAKENYADDSNLVICRICEEFVPAFHLEPHSYICAFADKWVSNHLEVNECLLKLAELLERLLELRNSRSRETYMNPEILRMRYSNSSLTAETHSPKGSEWQSKGMDGMLEDLHEMDTACIDDSRLANLVSLKSHLLNKVNHYGSPSSNWSMTSTSSANSPRGNIDIFWLDQSNFSEQEDMQQMHDLADIARCVAGTDFTEEGSSEFLLACMHDLKEVLQHSKYSALLVDTFGGRIENLLREKYILACNQVDKVDDAGHPDSARSVMDSASQSSTTSTPSHPAHKERTSIDDFDIIKPISRGAYGKVFLARKRITGDLFAIKVLKKLDMLRKNDIDRILAERNILITVRNPFVVRFFYSFTSTDNLYLVMEYLNGGDLYSLLKKVGCLEDAVARIYIAELVLALEYLHSLGIVHRDLKPDNILIAHDGHIKLTDFGLSKIGLMNCTTELSSRETDNVNLDINGQLSSDKMDGDQSAVGTPDYLAPEILLGKEHGYAADWWSVGIILFELITGIPPFNADHPENIFDNILNRKIPWPSVPDEMSCQAQDLIDRLLVHNPDERLGAKGASEVAYLNLTSLDLISKPSTLTLNCLFSRSVFSQVKAHSFFSGVDWDNLTLQEAVFVPRPECMDDTSYFVSRYNSNGMEVDQSSTDSDSDSLELQTHTGGQVQLILMSLLLILESELVPKMTMDECGDLARFDSSPLDLSLMNFSFKNLSQLASINQDVLLQSVKGSPRCSSPSKSPNPTQP</sequence>
<evidence type="ECO:0000256" key="13">
    <source>
        <dbReference type="ARBA" id="ARBA00048679"/>
    </source>
</evidence>
<comment type="similarity">
    <text evidence="1">Belongs to the protein kinase superfamily. AGC Ser/Thr protein kinase family.</text>
</comment>
<dbReference type="Gene3D" id="3.30.200.20">
    <property type="entry name" value="Phosphorylase Kinase, domain 1"/>
    <property type="match status" value="1"/>
</dbReference>